<comment type="subcellular location">
    <subcellularLocation>
        <location evidence="9">Cytoplasm</location>
    </subcellularLocation>
</comment>
<evidence type="ECO:0000256" key="5">
    <source>
        <dbReference type="ARBA" id="ARBA00022679"/>
    </source>
</evidence>
<keyword evidence="6 9" id="KW-0547">Nucleotide-binding</keyword>
<gene>
    <name evidence="9" type="primary">tdk</name>
    <name evidence="14" type="ORF">IC620_07020</name>
</gene>
<keyword evidence="4 9" id="KW-0237">DNA synthesis</keyword>
<evidence type="ECO:0000256" key="12">
    <source>
        <dbReference type="RuleBase" id="RU000544"/>
    </source>
</evidence>
<dbReference type="PIRSF" id="PIRSF035805">
    <property type="entry name" value="TK_cell"/>
    <property type="match status" value="1"/>
</dbReference>
<dbReference type="InterPro" id="IPR001267">
    <property type="entry name" value="Thymidine_kinase"/>
</dbReference>
<evidence type="ECO:0000256" key="6">
    <source>
        <dbReference type="ARBA" id="ARBA00022741"/>
    </source>
</evidence>
<dbReference type="InterPro" id="IPR027417">
    <property type="entry name" value="P-loop_NTPase"/>
</dbReference>
<dbReference type="GO" id="GO:0004797">
    <property type="term" value="F:thymidine kinase activity"/>
    <property type="evidence" value="ECO:0007669"/>
    <property type="project" value="UniProtKB-UniRule"/>
</dbReference>
<feature type="binding site" evidence="11">
    <location>
        <position position="176"/>
    </location>
    <ligand>
        <name>substrate</name>
    </ligand>
</feature>
<evidence type="ECO:0000256" key="9">
    <source>
        <dbReference type="HAMAP-Rule" id="MF_00124"/>
    </source>
</evidence>
<feature type="binding site" evidence="9">
    <location>
        <position position="142"/>
    </location>
    <ligand>
        <name>Zn(2+)</name>
        <dbReference type="ChEBI" id="CHEBI:29105"/>
    </ligand>
</feature>
<comment type="catalytic activity">
    <reaction evidence="9 12">
        <text>thymidine + ATP = dTMP + ADP + H(+)</text>
        <dbReference type="Rhea" id="RHEA:19129"/>
        <dbReference type="ChEBI" id="CHEBI:15378"/>
        <dbReference type="ChEBI" id="CHEBI:17748"/>
        <dbReference type="ChEBI" id="CHEBI:30616"/>
        <dbReference type="ChEBI" id="CHEBI:63528"/>
        <dbReference type="ChEBI" id="CHEBI:456216"/>
        <dbReference type="EC" id="2.7.1.21"/>
    </reaction>
</comment>
<evidence type="ECO:0000313" key="14">
    <source>
        <dbReference type="EMBL" id="MBD1372111.1"/>
    </source>
</evidence>
<feature type="binding site" evidence="9">
    <location>
        <begin position="12"/>
        <end position="19"/>
    </location>
    <ligand>
        <name>ATP</name>
        <dbReference type="ChEBI" id="CHEBI:30616"/>
    </ligand>
</feature>
<dbReference type="SUPFAM" id="SSF57716">
    <property type="entry name" value="Glucocorticoid receptor-like (DNA-binding domain)"/>
    <property type="match status" value="1"/>
</dbReference>
<comment type="subunit">
    <text evidence="9">Homotetramer.</text>
</comment>
<dbReference type="Proteomes" id="UP000661691">
    <property type="component" value="Unassembled WGS sequence"/>
</dbReference>
<evidence type="ECO:0000313" key="15">
    <source>
        <dbReference type="Proteomes" id="UP000661691"/>
    </source>
</evidence>
<dbReference type="PROSITE" id="PS00603">
    <property type="entry name" value="TK_CELLULAR_TYPE"/>
    <property type="match status" value="1"/>
</dbReference>
<dbReference type="Gene3D" id="3.30.60.20">
    <property type="match status" value="1"/>
</dbReference>
<keyword evidence="7 9" id="KW-0418">Kinase</keyword>
<dbReference type="NCBIfam" id="NF003296">
    <property type="entry name" value="PRK04296.1-1"/>
    <property type="match status" value="1"/>
</dbReference>
<name>A0A926N8J6_9BACL</name>
<organism evidence="14 15">
    <name type="scientific">Polycladospora coralii</name>
    <dbReference type="NCBI Taxonomy" id="2771432"/>
    <lineage>
        <taxon>Bacteria</taxon>
        <taxon>Bacillati</taxon>
        <taxon>Bacillota</taxon>
        <taxon>Bacilli</taxon>
        <taxon>Bacillales</taxon>
        <taxon>Thermoactinomycetaceae</taxon>
        <taxon>Polycladospora</taxon>
    </lineage>
</organism>
<reference evidence="14" key="1">
    <citation type="submission" date="2020-09" db="EMBL/GenBank/DDBJ databases">
        <title>A novel bacterium of genus Hazenella, isolated from South China Sea.</title>
        <authorList>
            <person name="Huang H."/>
            <person name="Mo K."/>
            <person name="Hu Y."/>
        </authorList>
    </citation>
    <scope>NUCLEOTIDE SEQUENCE</scope>
    <source>
        <strain evidence="14">IB182357</strain>
    </source>
</reference>
<dbReference type="PANTHER" id="PTHR11441:SF0">
    <property type="entry name" value="THYMIDINE KINASE, CYTOSOLIC"/>
    <property type="match status" value="1"/>
</dbReference>
<dbReference type="InterPro" id="IPR020633">
    <property type="entry name" value="Thymidine_kinase_CS"/>
</dbReference>
<evidence type="ECO:0000256" key="11">
    <source>
        <dbReference type="PIRSR" id="PIRSR035805-2"/>
    </source>
</evidence>
<comment type="caution">
    <text evidence="14">The sequence shown here is derived from an EMBL/GenBank/DDBJ whole genome shotgun (WGS) entry which is preliminary data.</text>
</comment>
<dbReference type="Pfam" id="PF00265">
    <property type="entry name" value="TK"/>
    <property type="match status" value="1"/>
</dbReference>
<dbReference type="GO" id="GO:0005829">
    <property type="term" value="C:cytosol"/>
    <property type="evidence" value="ECO:0007669"/>
    <property type="project" value="TreeGrafter"/>
</dbReference>
<dbReference type="AlphaFoldDB" id="A0A926N8J6"/>
<evidence type="ECO:0000256" key="13">
    <source>
        <dbReference type="RuleBase" id="RU004165"/>
    </source>
</evidence>
<dbReference type="HAMAP" id="MF_00124">
    <property type="entry name" value="Thymidine_kinase"/>
    <property type="match status" value="1"/>
</dbReference>
<keyword evidence="3 9" id="KW-0963">Cytoplasm</keyword>
<accession>A0A926N8J6</accession>
<evidence type="ECO:0000256" key="3">
    <source>
        <dbReference type="ARBA" id="ARBA00022490"/>
    </source>
</evidence>
<dbReference type="GO" id="GO:0071897">
    <property type="term" value="P:DNA biosynthetic process"/>
    <property type="evidence" value="ECO:0007669"/>
    <property type="project" value="UniProtKB-KW"/>
</dbReference>
<dbReference type="EC" id="2.7.1.21" evidence="2 9"/>
<feature type="binding site" evidence="9">
    <location>
        <position position="145"/>
    </location>
    <ligand>
        <name>Zn(2+)</name>
        <dbReference type="ChEBI" id="CHEBI:29105"/>
    </ligand>
</feature>
<feature type="binding site" evidence="9">
    <location>
        <position position="180"/>
    </location>
    <ligand>
        <name>Zn(2+)</name>
        <dbReference type="ChEBI" id="CHEBI:29105"/>
    </ligand>
</feature>
<protein>
    <recommendedName>
        <fullName evidence="2 9">Thymidine kinase</fullName>
        <ecNumber evidence="2 9">2.7.1.21</ecNumber>
    </recommendedName>
</protein>
<proteinExistence type="inferred from homology"/>
<feature type="binding site" evidence="9">
    <location>
        <position position="183"/>
    </location>
    <ligand>
        <name>Zn(2+)</name>
        <dbReference type="ChEBI" id="CHEBI:29105"/>
    </ligand>
</feature>
<keyword evidence="9" id="KW-0862">Zinc</keyword>
<evidence type="ECO:0000256" key="7">
    <source>
        <dbReference type="ARBA" id="ARBA00022777"/>
    </source>
</evidence>
<keyword evidence="9" id="KW-0479">Metal-binding</keyword>
<dbReference type="GO" id="GO:0005524">
    <property type="term" value="F:ATP binding"/>
    <property type="evidence" value="ECO:0007669"/>
    <property type="project" value="UniProtKB-UniRule"/>
</dbReference>
<dbReference type="Gene3D" id="3.40.50.300">
    <property type="entry name" value="P-loop containing nucleotide triphosphate hydrolases"/>
    <property type="match status" value="1"/>
</dbReference>
<feature type="active site" description="Proton acceptor" evidence="9 10">
    <location>
        <position position="86"/>
    </location>
</feature>
<evidence type="ECO:0000256" key="1">
    <source>
        <dbReference type="ARBA" id="ARBA00007587"/>
    </source>
</evidence>
<feature type="binding site" evidence="11">
    <location>
        <begin position="168"/>
        <end position="171"/>
    </location>
    <ligand>
        <name>substrate</name>
    </ligand>
</feature>
<dbReference type="GO" id="GO:0046104">
    <property type="term" value="P:thymidine metabolic process"/>
    <property type="evidence" value="ECO:0007669"/>
    <property type="project" value="TreeGrafter"/>
</dbReference>
<dbReference type="SUPFAM" id="SSF52540">
    <property type="entry name" value="P-loop containing nucleoside triphosphate hydrolases"/>
    <property type="match status" value="1"/>
</dbReference>
<dbReference type="EMBL" id="JACXAH010000008">
    <property type="protein sequence ID" value="MBD1372111.1"/>
    <property type="molecule type" value="Genomic_DNA"/>
</dbReference>
<keyword evidence="15" id="KW-1185">Reference proteome</keyword>
<sequence length="190" mass="20863">MKGSGWIEIICGGMFSGKSEELIRRIRRAEIAKLKVKAFKPAIDDRYHEQAIASHNGRIADAIAIKDAADILNQVDCDTDVVAIDEVQFFQGDIVTVCQKLADQGKRVICAGLDQDFRGYAFGATPTLLAIAEYVTKLQAICVVCGGEASRTQRLINGKPAHDRDPVIQVGAAEQYEARCRQCHEVVLMQ</sequence>
<keyword evidence="5 9" id="KW-0808">Transferase</keyword>
<dbReference type="PANTHER" id="PTHR11441">
    <property type="entry name" value="THYMIDINE KINASE"/>
    <property type="match status" value="1"/>
</dbReference>
<feature type="binding site" evidence="9">
    <location>
        <begin position="85"/>
        <end position="88"/>
    </location>
    <ligand>
        <name>ATP</name>
        <dbReference type="ChEBI" id="CHEBI:30616"/>
    </ligand>
</feature>
<comment type="similarity">
    <text evidence="1 9 13">Belongs to the thymidine kinase family.</text>
</comment>
<evidence type="ECO:0000256" key="4">
    <source>
        <dbReference type="ARBA" id="ARBA00022634"/>
    </source>
</evidence>
<dbReference type="GO" id="GO:0008270">
    <property type="term" value="F:zinc ion binding"/>
    <property type="evidence" value="ECO:0007669"/>
    <property type="project" value="UniProtKB-UniRule"/>
</dbReference>
<keyword evidence="8 9" id="KW-0067">ATP-binding</keyword>
<evidence type="ECO:0000256" key="10">
    <source>
        <dbReference type="PIRSR" id="PIRSR035805-1"/>
    </source>
</evidence>
<evidence type="ECO:0000256" key="8">
    <source>
        <dbReference type="ARBA" id="ARBA00022840"/>
    </source>
</evidence>
<evidence type="ECO:0000256" key="2">
    <source>
        <dbReference type="ARBA" id="ARBA00012118"/>
    </source>
</evidence>
<dbReference type="FunFam" id="3.40.50.300:FF:000384">
    <property type="entry name" value="Thymidine kinase"/>
    <property type="match status" value="1"/>
</dbReference>